<dbReference type="AlphaFoldDB" id="A0A7L4ZX98"/>
<evidence type="ECO:0000313" key="2">
    <source>
        <dbReference type="Proteomes" id="UP000326380"/>
    </source>
</evidence>
<name>A0A7L4ZX98_9BACT</name>
<dbReference type="Proteomes" id="UP000326380">
    <property type="component" value="Unassembled WGS sequence"/>
</dbReference>
<gene>
    <name evidence="1" type="ORF">F0P96_11985</name>
</gene>
<evidence type="ECO:0000313" key="1">
    <source>
        <dbReference type="EMBL" id="KAA9332196.1"/>
    </source>
</evidence>
<reference evidence="1 2" key="1">
    <citation type="submission" date="2019-09" db="EMBL/GenBank/DDBJ databases">
        <title>Genome sequence of Hymenobacter sp. M3.</title>
        <authorList>
            <person name="Srinivasan S."/>
        </authorList>
    </citation>
    <scope>NUCLEOTIDE SEQUENCE [LARGE SCALE GENOMIC DNA]</scope>
    <source>
        <strain evidence="1 2">M3</strain>
    </source>
</reference>
<proteinExistence type="predicted"/>
<organism evidence="1 2">
    <name type="scientific">Hymenobacter busanensis</name>
    <dbReference type="NCBI Taxonomy" id="2607656"/>
    <lineage>
        <taxon>Bacteria</taxon>
        <taxon>Pseudomonadati</taxon>
        <taxon>Bacteroidota</taxon>
        <taxon>Cytophagia</taxon>
        <taxon>Cytophagales</taxon>
        <taxon>Hymenobacteraceae</taxon>
        <taxon>Hymenobacter</taxon>
    </lineage>
</organism>
<comment type="caution">
    <text evidence="1">The sequence shown here is derived from an EMBL/GenBank/DDBJ whole genome shotgun (WGS) entry which is preliminary data.</text>
</comment>
<dbReference type="RefSeq" id="WP_151079137.1">
    <property type="nucleotide sequence ID" value="NZ_CP047647.1"/>
</dbReference>
<keyword evidence="2" id="KW-1185">Reference proteome</keyword>
<accession>A0A7L4ZX98</accession>
<sequence>MYGYLCRWLKIPFFWESQTVGWCLLLLTAFLYLLNRIDHRQALQKQVIGEKLGLAMIGFFALIISIVWVALAQSDAYAAAKRAIGRSLAVRQEIGSLQDVFIRPTGQLNIQSSAEGKSGQASLYLVAKGDKEFRDIRADLSKLPTDSAWVLRRINFL</sequence>
<protein>
    <submittedName>
        <fullName evidence="1">Uncharacterized protein</fullName>
    </submittedName>
</protein>
<dbReference type="EMBL" id="VTWU01000004">
    <property type="protein sequence ID" value="KAA9332196.1"/>
    <property type="molecule type" value="Genomic_DNA"/>
</dbReference>